<feature type="compositionally biased region" description="Basic residues" evidence="1">
    <location>
        <begin position="308"/>
        <end position="318"/>
    </location>
</feature>
<feature type="compositionally biased region" description="Basic and acidic residues" evidence="1">
    <location>
        <begin position="405"/>
        <end position="430"/>
    </location>
</feature>
<keyword evidence="5" id="KW-1185">Reference proteome</keyword>
<feature type="region of interest" description="Disordered" evidence="1">
    <location>
        <begin position="665"/>
        <end position="684"/>
    </location>
</feature>
<dbReference type="PANTHER" id="PTHR47212:SF4">
    <property type="entry name" value="ADHESIN-LIKE PROTEIN, PUTATIVE (DUF3741)-RELATED"/>
    <property type="match status" value="1"/>
</dbReference>
<evidence type="ECO:0000313" key="5">
    <source>
        <dbReference type="Proteomes" id="UP000027138"/>
    </source>
</evidence>
<dbReference type="Proteomes" id="UP000027138">
    <property type="component" value="Unassembled WGS sequence"/>
</dbReference>
<evidence type="ECO:0000259" key="3">
    <source>
        <dbReference type="Pfam" id="PF14309"/>
    </source>
</evidence>
<feature type="compositionally biased region" description="Polar residues" evidence="1">
    <location>
        <begin position="582"/>
        <end position="591"/>
    </location>
</feature>
<feature type="domain" description="DUF3741" evidence="2">
    <location>
        <begin position="223"/>
        <end position="266"/>
    </location>
</feature>
<reference evidence="4 5" key="1">
    <citation type="journal article" date="2014" name="PLoS ONE">
        <title>Global Analysis of Gene Expression Profiles in Physic Nut (Jatropha curcas L.) Seedlings Exposed to Salt Stress.</title>
        <authorList>
            <person name="Zhang L."/>
            <person name="Zhang C."/>
            <person name="Wu P."/>
            <person name="Chen Y."/>
            <person name="Li M."/>
            <person name="Jiang H."/>
            <person name="Wu G."/>
        </authorList>
    </citation>
    <scope>NUCLEOTIDE SEQUENCE [LARGE SCALE GENOMIC DNA]</scope>
    <source>
        <strain evidence="5">cv. GZQX0401</strain>
        <tissue evidence="4">Young leaves</tissue>
    </source>
</reference>
<evidence type="ECO:0000313" key="4">
    <source>
        <dbReference type="EMBL" id="KDP28623.1"/>
    </source>
</evidence>
<dbReference type="Pfam" id="PF12552">
    <property type="entry name" value="DUF3741"/>
    <property type="match status" value="1"/>
</dbReference>
<dbReference type="InterPro" id="IPR025486">
    <property type="entry name" value="DUF4378"/>
</dbReference>
<dbReference type="KEGG" id="jcu:105642980"/>
<evidence type="ECO:0000256" key="1">
    <source>
        <dbReference type="SAM" id="MobiDB-lite"/>
    </source>
</evidence>
<dbReference type="EMBL" id="KK914782">
    <property type="protein sequence ID" value="KDP28623.1"/>
    <property type="molecule type" value="Genomic_DNA"/>
</dbReference>
<dbReference type="InterPro" id="IPR022212">
    <property type="entry name" value="DUF3741"/>
</dbReference>
<protein>
    <recommendedName>
        <fullName evidence="6">DUF4378 domain-containing protein</fullName>
    </recommendedName>
</protein>
<gene>
    <name evidence="4" type="ORF">JCGZ_14394</name>
</gene>
<feature type="compositionally biased region" description="Basic residues" evidence="1">
    <location>
        <begin position="124"/>
        <end position="135"/>
    </location>
</feature>
<dbReference type="AlphaFoldDB" id="A0A067K0N3"/>
<dbReference type="PANTHER" id="PTHR47212">
    <property type="entry name" value="ADHESIN-LIKE PROTEIN, PUTATIVE (DUF3741)-RELATED"/>
    <property type="match status" value="1"/>
</dbReference>
<accession>A0A067K0N3</accession>
<feature type="region of interest" description="Disordered" evidence="1">
    <location>
        <begin position="571"/>
        <end position="591"/>
    </location>
</feature>
<sequence length="942" mass="107132">MAKKSQRRPVRHERDQSGCMWGLISMFDFRQGRSTQRLLSDRRRGTRHVVASGNSGDKADMLVNLAENCQGTPGGEEITIASDASKPSVKKLMEEEMFCEKDINKEVISAEVDPKESNSECGGHKRKNRKKTSRNRTKSCEIYIEDLDAAEKLEPENSCIQNSEKQSTNDIDMDDMLEEFCHQIHRLSCIRHEQSDEVHNQPNQKNPDVEEKLGEAIKLFISQRLINGKHVNGDGDIHPPKEFNDALKLLSSDEELFRNLLQRQKSVMVKYVENLWNAHIEKEKISKQSNFSEHETHDVKQSDEVVHSKQRKFFRRKTKSVEKNPLMEPKAAEGSNRIVILKPGPITLEKPETERSLRSSPDSQTIVRNTGPNERVSPYFFLTEIKRKLKQAMGKEQQEISPEGISKRFPNERKARRDSDKKYKENVGRSSPSKEHFFIEKIARPPVGVKKGDKLKECEISMEHKTGNYPRHRLSNIYIEAKKHLSEMLTGGTGDADFSSRQVPKTLGRILSLPEYNFSPIGSPGRDWGQNFVSSQMRLSTDNKFEKQENNVSHLGRMALNAEAELCVSEDTADNKKEASPKPNSNPSNELVKNDVEKFLCSTGVRTSEAGDLDIVKEANIVLQEDSNMLDTLSESSSSSTIREDKNVDISEVCDAKRHSECSTHDLDEENQLPYSPITSPSSNSITKKDRYLESVVVVEVLERPSPISVLEPLFTEEDVSPASTRSQPAELPMLPQRIQFEENDPLAEDIVTHLKGIQEKESLFEYVKAVLHASELNWDEFYIMSNSSDPLLDPSIFDEVGLFPNQLCCDKKLLFDCINEALMEVYGRYFGCPLGLSFEKPHIRPAPDLRNAIHEVWEGVYWYLLPLPLPHTLEQIVRKDMAKTGTWMDFRNDSETMIIEISEAIVKDLMEETMVSCVNEISETGIPSFPAELKDESCIDL</sequence>
<organism evidence="4 5">
    <name type="scientific">Jatropha curcas</name>
    <name type="common">Barbados nut</name>
    <dbReference type="NCBI Taxonomy" id="180498"/>
    <lineage>
        <taxon>Eukaryota</taxon>
        <taxon>Viridiplantae</taxon>
        <taxon>Streptophyta</taxon>
        <taxon>Embryophyta</taxon>
        <taxon>Tracheophyta</taxon>
        <taxon>Spermatophyta</taxon>
        <taxon>Magnoliopsida</taxon>
        <taxon>eudicotyledons</taxon>
        <taxon>Gunneridae</taxon>
        <taxon>Pentapetalae</taxon>
        <taxon>rosids</taxon>
        <taxon>fabids</taxon>
        <taxon>Malpighiales</taxon>
        <taxon>Euphorbiaceae</taxon>
        <taxon>Crotonoideae</taxon>
        <taxon>Jatropheae</taxon>
        <taxon>Jatropha</taxon>
    </lineage>
</organism>
<feature type="compositionally biased region" description="Polar residues" evidence="1">
    <location>
        <begin position="358"/>
        <end position="372"/>
    </location>
</feature>
<feature type="region of interest" description="Disordered" evidence="1">
    <location>
        <begin position="110"/>
        <end position="135"/>
    </location>
</feature>
<feature type="compositionally biased region" description="Basic and acidic residues" evidence="1">
    <location>
        <begin position="289"/>
        <end position="307"/>
    </location>
</feature>
<name>A0A067K0N3_JATCU</name>
<feature type="domain" description="DUF4378" evidence="3">
    <location>
        <begin position="765"/>
        <end position="913"/>
    </location>
</feature>
<evidence type="ECO:0000259" key="2">
    <source>
        <dbReference type="Pfam" id="PF12552"/>
    </source>
</evidence>
<proteinExistence type="predicted"/>
<feature type="region of interest" description="Disordered" evidence="1">
    <location>
        <begin position="394"/>
        <end position="430"/>
    </location>
</feature>
<evidence type="ECO:0008006" key="6">
    <source>
        <dbReference type="Google" id="ProtNLM"/>
    </source>
</evidence>
<dbReference type="STRING" id="180498.A0A067K0N3"/>
<feature type="region of interest" description="Disordered" evidence="1">
    <location>
        <begin position="350"/>
        <end position="372"/>
    </location>
</feature>
<dbReference type="Pfam" id="PF14309">
    <property type="entry name" value="DUF4378"/>
    <property type="match status" value="1"/>
</dbReference>
<dbReference type="OrthoDB" id="770239at2759"/>
<feature type="region of interest" description="Disordered" evidence="1">
    <location>
        <begin position="289"/>
        <end position="319"/>
    </location>
</feature>